<gene>
    <name evidence="2" type="ORF">BTW10_01250</name>
</gene>
<name>A0A1Q8TH65_9GAMM</name>
<evidence type="ECO:0000259" key="1">
    <source>
        <dbReference type="Pfam" id="PF06889"/>
    </source>
</evidence>
<evidence type="ECO:0000313" key="2">
    <source>
        <dbReference type="EMBL" id="OLO13027.1"/>
    </source>
</evidence>
<proteinExistence type="predicted"/>
<dbReference type="RefSeq" id="WP_075367822.1">
    <property type="nucleotide sequence ID" value="NZ_MSDQ01000003.1"/>
</dbReference>
<accession>A0A1Q8TH65</accession>
<dbReference type="Proteomes" id="UP000186806">
    <property type="component" value="Unassembled WGS sequence"/>
</dbReference>
<comment type="caution">
    <text evidence="2">The sequence shown here is derived from an EMBL/GenBank/DDBJ whole genome shotgun (WGS) entry which is preliminary data.</text>
</comment>
<dbReference type="AlphaFoldDB" id="A0A1Q8TH65"/>
<keyword evidence="3" id="KW-1185">Reference proteome</keyword>
<feature type="domain" description="DUF1266" evidence="1">
    <location>
        <begin position="198"/>
        <end position="353"/>
    </location>
</feature>
<dbReference type="InterPro" id="IPR009677">
    <property type="entry name" value="DUF1266"/>
</dbReference>
<dbReference type="Pfam" id="PF06889">
    <property type="entry name" value="DUF1266"/>
    <property type="match status" value="2"/>
</dbReference>
<reference evidence="2 3" key="1">
    <citation type="submission" date="2016-12" db="EMBL/GenBank/DDBJ databases">
        <title>Draft genome sequences of strains Salinicola socius SMB35, Salinicola sp. MH3R3-1 and Chromohalobacter sp. SMB17 from the Verkhnekamsk potash mining region of Russia.</title>
        <authorList>
            <person name="Mavrodi D.V."/>
            <person name="Olsson B.E."/>
            <person name="Korsakova E.S."/>
            <person name="Pyankova A."/>
            <person name="Mavrodi O.V."/>
            <person name="Plotnikova E.G."/>
        </authorList>
    </citation>
    <scope>NUCLEOTIDE SEQUENCE [LARGE SCALE GENOMIC DNA]</scope>
    <source>
        <strain evidence="2 3">SMB17</strain>
    </source>
</reference>
<protein>
    <recommendedName>
        <fullName evidence="1">DUF1266 domain-containing protein</fullName>
    </recommendedName>
</protein>
<sequence>MIDPLNAWWAQQLVLCGWAFDPEPLSVPPEAAQARLALLDVRERGELGWRLAEASMPGQGEALRQLQALELLALSGAAGWLDAPRAHAWAEWIAADIQAHHASLDAWLTVLRHERGQIDWTQDDDGFLEACDALSQLEREAAGVTWEALAEWLSDRPCQLPWPTTQNSGVWRLRAIFAPVLTATCDARLDWPEVKCWLADVWRIDGRDELIRMLLWLSGQGHRYTWDLDAARLTSQGESARRQWWASLGEASDYGHMMLTFLDSGEPLEWAAWDWLRLADLAYAGWNAGWLDAQEAEAFATHAGDLLMRRYRDWTAVAKAYQRGRSLFEGADRRADFARDWDVLLRSRSSPWQMTLEALLDDAQREAARQAIRDWRAPAWHWVLALAAMREPDLLYRQGIDRTPDSQQRDEARRYLRDTLGLEPSMGTAGLASLWLPGQVHHLNQLAADAAHGALPAAKTPFGNAMPEAVRLRNGLKHCTRHAATIFMAEKYAFYLMMCADSGDYDRRELETLAESLRGVLSRFYSGPKALIEAWAAWEAALPEADEPSLVAEIRWHRDDPGSPFHWLDWRHGTWLEPGERLSLPRFTALALVGPLNAPVWSAPGPEVGSEREELREWLDSHYGLLSAEALKEFLDFLIDAGDRQEYQINYAPYTLNSARLREEVAIIESGECSEDDRNHLLRLRRVENNASGCNEYDMAAWDVAQAVDLAIAGRQMDWLSAVEFDTLVERAAHLAQSHYASWYDYARGLYAGFSFFMGETDEREALLQGFGEALTAWLTAAPPLSGGWASLDFPGAPARHWAPLHIDTLPGDARTLH</sequence>
<evidence type="ECO:0000313" key="3">
    <source>
        <dbReference type="Proteomes" id="UP000186806"/>
    </source>
</evidence>
<feature type="domain" description="DUF1266" evidence="1">
    <location>
        <begin position="619"/>
        <end position="766"/>
    </location>
</feature>
<dbReference type="EMBL" id="MSDQ01000003">
    <property type="protein sequence ID" value="OLO13027.1"/>
    <property type="molecule type" value="Genomic_DNA"/>
</dbReference>
<organism evidence="2 3">
    <name type="scientific">Chromohalobacter japonicus</name>
    <dbReference type="NCBI Taxonomy" id="223900"/>
    <lineage>
        <taxon>Bacteria</taxon>
        <taxon>Pseudomonadati</taxon>
        <taxon>Pseudomonadota</taxon>
        <taxon>Gammaproteobacteria</taxon>
        <taxon>Oceanospirillales</taxon>
        <taxon>Halomonadaceae</taxon>
        <taxon>Chromohalobacter</taxon>
    </lineage>
</organism>
<dbReference type="STRING" id="223900.GCA_000821045_02631"/>